<feature type="domain" description="HTH luxR-type" evidence="4">
    <location>
        <begin position="3"/>
        <end position="68"/>
    </location>
</feature>
<dbReference type="PANTHER" id="PTHR44688">
    <property type="entry name" value="DNA-BINDING TRANSCRIPTIONAL ACTIVATOR DEVR_DOSR"/>
    <property type="match status" value="1"/>
</dbReference>
<proteinExistence type="predicted"/>
<dbReference type="Proteomes" id="UP000612893">
    <property type="component" value="Unassembled WGS sequence"/>
</dbReference>
<keyword evidence="3" id="KW-0804">Transcription</keyword>
<keyword evidence="2" id="KW-0238">DNA-binding</keyword>
<accession>A0A934N7P5</accession>
<dbReference type="PANTHER" id="PTHR44688:SF16">
    <property type="entry name" value="DNA-BINDING TRANSCRIPTIONAL ACTIVATOR DEVR_DOSR"/>
    <property type="match status" value="1"/>
</dbReference>
<dbReference type="InterPro" id="IPR036388">
    <property type="entry name" value="WH-like_DNA-bd_sf"/>
</dbReference>
<evidence type="ECO:0000256" key="3">
    <source>
        <dbReference type="ARBA" id="ARBA00023163"/>
    </source>
</evidence>
<evidence type="ECO:0000256" key="1">
    <source>
        <dbReference type="ARBA" id="ARBA00023015"/>
    </source>
</evidence>
<evidence type="ECO:0000259" key="4">
    <source>
        <dbReference type="PROSITE" id="PS50043"/>
    </source>
</evidence>
<dbReference type="InterPro" id="IPR000792">
    <property type="entry name" value="Tscrpt_reg_LuxR_C"/>
</dbReference>
<dbReference type="Gene3D" id="1.10.10.10">
    <property type="entry name" value="Winged helix-like DNA-binding domain superfamily/Winged helix DNA-binding domain"/>
    <property type="match status" value="1"/>
</dbReference>
<dbReference type="Pfam" id="PF00196">
    <property type="entry name" value="GerE"/>
    <property type="match status" value="1"/>
</dbReference>
<evidence type="ECO:0000313" key="5">
    <source>
        <dbReference type="EMBL" id="MBJ7598746.1"/>
    </source>
</evidence>
<keyword evidence="6" id="KW-1185">Reference proteome</keyword>
<gene>
    <name evidence="5" type="ORF">JF922_11770</name>
</gene>
<reference evidence="5" key="1">
    <citation type="submission" date="2020-10" db="EMBL/GenBank/DDBJ databases">
        <title>Ca. Dormibacterota MAGs.</title>
        <authorList>
            <person name="Montgomery K."/>
        </authorList>
    </citation>
    <scope>NUCLEOTIDE SEQUENCE [LARGE SCALE GENOMIC DNA]</scope>
    <source>
        <strain evidence="5">SC8812_S17_10</strain>
    </source>
</reference>
<dbReference type="PRINTS" id="PR00038">
    <property type="entry name" value="HTHLUXR"/>
</dbReference>
<protein>
    <submittedName>
        <fullName evidence="5">Response regulator transcription factor</fullName>
    </submittedName>
</protein>
<dbReference type="RefSeq" id="WP_338201952.1">
    <property type="nucleotide sequence ID" value="NZ_JAEKNR010000124.1"/>
</dbReference>
<dbReference type="GO" id="GO:0003677">
    <property type="term" value="F:DNA binding"/>
    <property type="evidence" value="ECO:0007669"/>
    <property type="project" value="UniProtKB-KW"/>
</dbReference>
<sequence>MEAAGLERPLTHREAEILKLAASGLTHKEIAYQLGISAKTVRNHMANLYEKLNIHARAQAVVWAIRLGLIEV</sequence>
<evidence type="ECO:0000256" key="2">
    <source>
        <dbReference type="ARBA" id="ARBA00023125"/>
    </source>
</evidence>
<dbReference type="PROSITE" id="PS50043">
    <property type="entry name" value="HTH_LUXR_2"/>
    <property type="match status" value="1"/>
</dbReference>
<evidence type="ECO:0000313" key="6">
    <source>
        <dbReference type="Proteomes" id="UP000612893"/>
    </source>
</evidence>
<dbReference type="EMBL" id="JAEKNR010000124">
    <property type="protein sequence ID" value="MBJ7598746.1"/>
    <property type="molecule type" value="Genomic_DNA"/>
</dbReference>
<dbReference type="SUPFAM" id="SSF46894">
    <property type="entry name" value="C-terminal effector domain of the bipartite response regulators"/>
    <property type="match status" value="1"/>
</dbReference>
<keyword evidence="1" id="KW-0805">Transcription regulation</keyword>
<dbReference type="SMART" id="SM00421">
    <property type="entry name" value="HTH_LUXR"/>
    <property type="match status" value="1"/>
</dbReference>
<dbReference type="AlphaFoldDB" id="A0A934N7P5"/>
<comment type="caution">
    <text evidence="5">The sequence shown here is derived from an EMBL/GenBank/DDBJ whole genome shotgun (WGS) entry which is preliminary data.</text>
</comment>
<dbReference type="InterPro" id="IPR016032">
    <property type="entry name" value="Sig_transdc_resp-reg_C-effctor"/>
</dbReference>
<name>A0A934N7P5_9BACT</name>
<organism evidence="5 6">
    <name type="scientific">Candidatus Nephthysia bennettiae</name>
    <dbReference type="NCBI Taxonomy" id="3127016"/>
    <lineage>
        <taxon>Bacteria</taxon>
        <taxon>Bacillati</taxon>
        <taxon>Candidatus Dormiibacterota</taxon>
        <taxon>Candidatus Dormibacteria</taxon>
        <taxon>Candidatus Dormibacterales</taxon>
        <taxon>Candidatus Dormibacteraceae</taxon>
        <taxon>Candidatus Nephthysia</taxon>
    </lineage>
</organism>
<dbReference type="CDD" id="cd06170">
    <property type="entry name" value="LuxR_C_like"/>
    <property type="match status" value="1"/>
</dbReference>